<dbReference type="AlphaFoldDB" id="A0A8H5BDJ2"/>
<dbReference type="Gene3D" id="1.10.510.10">
    <property type="entry name" value="Transferase(Phosphotransferase) domain 1"/>
    <property type="match status" value="1"/>
</dbReference>
<accession>A0A8H5BDJ2</accession>
<proteinExistence type="predicted"/>
<dbReference type="OrthoDB" id="3271139at2759"/>
<evidence type="ECO:0000259" key="2">
    <source>
        <dbReference type="Pfam" id="PF17667"/>
    </source>
</evidence>
<dbReference type="InterPro" id="IPR011009">
    <property type="entry name" value="Kinase-like_dom_sf"/>
</dbReference>
<protein>
    <recommendedName>
        <fullName evidence="2">Fungal-type protein kinase domain-containing protein</fullName>
    </recommendedName>
</protein>
<sequence length="663" mass="75358">MASSNELTVNLPKPEFPETPQGQQFTTKQLGAEGTPHGIKETAGLQALDQIRFQIARQMNNETLLCPIDNFLEHYGPTTVKAADVKKCKKFLITSNLFDEETGRWTDFAANPSQYEDKEDRVFQDLKPIVDKIFEFAKGRRNNYKFQVVEHKYLEADIPGTNHKMDGCLVDGEFKTGKIPVRFIKSPHEYKKQRNTEDQRMVRAQVVGDCQHILCEDPRRMFIFAVTIEDTRMGVWYFSRSHSIKALSFDWVEKDVDTFIHVFLAFAYASPEELGIDPTVHLAPIDPQAKPGTEAAAQHYIYQCPVEVGAEEPQDAKDTIRRSARLTGPKFKYFKTVRSINDMRPYNISGRNTRIWQVVEVKGPDTNETVTGEQLILKDVWLDIHRSTEAENMDAIFKAIDELIENSQSAWGDNWKERLVEEDQRFASFDDPTKARLQHSLTDGNYKSLFLTKLHAWDGATSKKLCHGALNSAAGVDIFPEESATEKAGRDCRTAQGSLIGSLVGSSYAGNSVDPNNTLHVQDRKADAVRKARRQFAPKRQSRFIYKEVCFDLDKVGTLGNLMDLISQALDALRILFCAGWVHQDISSSNLLAFRDNGKWKIKLADLEFAQELGYNSKGTDLRTGTPFFMPFEIMKRFHLLNDKRGQANPELSMANQQPYEPF</sequence>
<evidence type="ECO:0000313" key="4">
    <source>
        <dbReference type="Proteomes" id="UP000567179"/>
    </source>
</evidence>
<dbReference type="SUPFAM" id="SSF56112">
    <property type="entry name" value="Protein kinase-like (PK-like)"/>
    <property type="match status" value="1"/>
</dbReference>
<dbReference type="PANTHER" id="PTHR38248">
    <property type="entry name" value="FUNK1 6"/>
    <property type="match status" value="1"/>
</dbReference>
<gene>
    <name evidence="3" type="ORF">D9619_002045</name>
</gene>
<keyword evidence="4" id="KW-1185">Reference proteome</keyword>
<dbReference type="PANTHER" id="PTHR38248:SF2">
    <property type="entry name" value="FUNK1 11"/>
    <property type="match status" value="1"/>
</dbReference>
<feature type="domain" description="Fungal-type protein kinase" evidence="2">
    <location>
        <begin position="178"/>
        <end position="636"/>
    </location>
</feature>
<dbReference type="Pfam" id="PF17667">
    <property type="entry name" value="Pkinase_fungal"/>
    <property type="match status" value="1"/>
</dbReference>
<comment type="caution">
    <text evidence="3">The sequence shown here is derived from an EMBL/GenBank/DDBJ whole genome shotgun (WGS) entry which is preliminary data.</text>
</comment>
<organism evidence="3 4">
    <name type="scientific">Psilocybe cf. subviscida</name>
    <dbReference type="NCBI Taxonomy" id="2480587"/>
    <lineage>
        <taxon>Eukaryota</taxon>
        <taxon>Fungi</taxon>
        <taxon>Dikarya</taxon>
        <taxon>Basidiomycota</taxon>
        <taxon>Agaricomycotina</taxon>
        <taxon>Agaricomycetes</taxon>
        <taxon>Agaricomycetidae</taxon>
        <taxon>Agaricales</taxon>
        <taxon>Agaricineae</taxon>
        <taxon>Strophariaceae</taxon>
        <taxon>Psilocybe</taxon>
    </lineage>
</organism>
<dbReference type="InterPro" id="IPR040976">
    <property type="entry name" value="Pkinase_fungal"/>
</dbReference>
<reference evidence="3 4" key="1">
    <citation type="journal article" date="2020" name="ISME J.">
        <title>Uncovering the hidden diversity of litter-decomposition mechanisms in mushroom-forming fungi.</title>
        <authorList>
            <person name="Floudas D."/>
            <person name="Bentzer J."/>
            <person name="Ahren D."/>
            <person name="Johansson T."/>
            <person name="Persson P."/>
            <person name="Tunlid A."/>
        </authorList>
    </citation>
    <scope>NUCLEOTIDE SEQUENCE [LARGE SCALE GENOMIC DNA]</scope>
    <source>
        <strain evidence="3 4">CBS 101986</strain>
    </source>
</reference>
<name>A0A8H5BDJ2_9AGAR</name>
<feature type="region of interest" description="Disordered" evidence="1">
    <location>
        <begin position="1"/>
        <end position="23"/>
    </location>
</feature>
<dbReference type="EMBL" id="JAACJJ010000028">
    <property type="protein sequence ID" value="KAF5321317.1"/>
    <property type="molecule type" value="Genomic_DNA"/>
</dbReference>
<evidence type="ECO:0000313" key="3">
    <source>
        <dbReference type="EMBL" id="KAF5321317.1"/>
    </source>
</evidence>
<dbReference type="Proteomes" id="UP000567179">
    <property type="component" value="Unassembled WGS sequence"/>
</dbReference>
<evidence type="ECO:0000256" key="1">
    <source>
        <dbReference type="SAM" id="MobiDB-lite"/>
    </source>
</evidence>